<name>F0XSH9_GROCL</name>
<evidence type="ECO:0000256" key="1">
    <source>
        <dbReference type="ARBA" id="ARBA00023002"/>
    </source>
</evidence>
<keyword evidence="3" id="KW-1185">Reference proteome</keyword>
<dbReference type="AlphaFoldDB" id="F0XSH9"/>
<dbReference type="PANTHER" id="PTHR43157:SF31">
    <property type="entry name" value="PHOSPHATIDYLINOSITOL-GLYCAN BIOSYNTHESIS CLASS F PROTEIN"/>
    <property type="match status" value="1"/>
</dbReference>
<dbReference type="Pfam" id="PF00106">
    <property type="entry name" value="adh_short"/>
    <property type="match status" value="1"/>
</dbReference>
<dbReference type="GO" id="GO:0016491">
    <property type="term" value="F:oxidoreductase activity"/>
    <property type="evidence" value="ECO:0007669"/>
    <property type="project" value="UniProtKB-KW"/>
</dbReference>
<dbReference type="GeneID" id="25979043"/>
<organism evidence="3">
    <name type="scientific">Grosmannia clavigera (strain kw1407 / UAMH 11150)</name>
    <name type="common">Blue stain fungus</name>
    <name type="synonym">Graphiocladiella clavigera</name>
    <dbReference type="NCBI Taxonomy" id="655863"/>
    <lineage>
        <taxon>Eukaryota</taxon>
        <taxon>Fungi</taxon>
        <taxon>Dikarya</taxon>
        <taxon>Ascomycota</taxon>
        <taxon>Pezizomycotina</taxon>
        <taxon>Sordariomycetes</taxon>
        <taxon>Sordariomycetidae</taxon>
        <taxon>Ophiostomatales</taxon>
        <taxon>Ophiostomataceae</taxon>
        <taxon>Leptographium</taxon>
    </lineage>
</organism>
<dbReference type="RefSeq" id="XP_014168755.1">
    <property type="nucleotide sequence ID" value="XM_014313280.1"/>
</dbReference>
<dbReference type="eggNOG" id="KOG1208">
    <property type="taxonomic scope" value="Eukaryota"/>
</dbReference>
<sequence length="340" mass="37005">MYALRPSFVSQNFPWAPAFTEKNLPDLSGRVYIVTGANTGVGRELTRILYGANAIVYLACRSETKGRQAIEELQLAATPTHGRLEFLLLDLADLRSIKPAVDVFLARESRLDVLFNNAGVLVPPEDEPRTAQGYDLEIGVNCLAPFLFTRLLTPMLAATARSGETTPPGSVRVVWVSSIAAEMSDTGGIDVVNLPATTPSSPIFLAKYAASKAGNYLHSTEFARRHRVDGIVSIAANPGNLDSDLYRNSDNKAGLLHTLVMKAFVRFMLYPSVYGAYTELFAGLSPDVTLDKSGGWIGPWGRFLSMRSDILHNAQPKSEGGGGGGEAFWDWSEEQVKLFM</sequence>
<dbReference type="HOGENOM" id="CLU_010194_44_6_1"/>
<dbReference type="PANTHER" id="PTHR43157">
    <property type="entry name" value="PHOSPHATIDYLINOSITOL-GLYCAN BIOSYNTHESIS CLASS F PROTEIN-RELATED"/>
    <property type="match status" value="1"/>
</dbReference>
<dbReference type="InterPro" id="IPR036291">
    <property type="entry name" value="NAD(P)-bd_dom_sf"/>
</dbReference>
<dbReference type="PRINTS" id="PR00081">
    <property type="entry name" value="GDHRDH"/>
</dbReference>
<dbReference type="InParanoid" id="F0XSH9"/>
<dbReference type="FunCoup" id="F0XSH9">
    <property type="interactions" value="212"/>
</dbReference>
<dbReference type="OrthoDB" id="191139at2759"/>
<keyword evidence="1" id="KW-0560">Oxidoreductase</keyword>
<evidence type="ECO:0000313" key="2">
    <source>
        <dbReference type="EMBL" id="EFW99272.1"/>
    </source>
</evidence>
<reference evidence="2 3" key="1">
    <citation type="journal article" date="2011" name="Proc. Natl. Acad. Sci. U.S.A.">
        <title>Genome and transcriptome analyses of the mountain pine beetle-fungal symbiont Grosmannia clavigera, a lodgepole pine pathogen.</title>
        <authorList>
            <person name="DiGuistini S."/>
            <person name="Wang Y."/>
            <person name="Liao N.Y."/>
            <person name="Taylor G."/>
            <person name="Tanguay P."/>
            <person name="Feau N."/>
            <person name="Henrissat B."/>
            <person name="Chan S.K."/>
            <person name="Hesse-Orce U."/>
            <person name="Alamouti S.M."/>
            <person name="Tsui C.K.M."/>
            <person name="Docking R.T."/>
            <person name="Levasseur A."/>
            <person name="Haridas S."/>
            <person name="Robertson G."/>
            <person name="Birol I."/>
            <person name="Holt R.A."/>
            <person name="Marra M.A."/>
            <person name="Hamelin R.C."/>
            <person name="Hirst M."/>
            <person name="Jones S.J.M."/>
            <person name="Bohlmann J."/>
            <person name="Breuil C."/>
        </authorList>
    </citation>
    <scope>NUCLEOTIDE SEQUENCE [LARGE SCALE GENOMIC DNA]</scope>
    <source>
        <strain evidence="3">kw1407 / UAMH 11150</strain>
    </source>
</reference>
<dbReference type="EMBL" id="GL629997">
    <property type="protein sequence ID" value="EFW99272.1"/>
    <property type="molecule type" value="Genomic_DNA"/>
</dbReference>
<dbReference type="Proteomes" id="UP000007796">
    <property type="component" value="Unassembled WGS sequence"/>
</dbReference>
<accession>F0XSH9</accession>
<protein>
    <submittedName>
        <fullName evidence="2">Short chain dehydrogenase reductase</fullName>
    </submittedName>
</protein>
<evidence type="ECO:0000313" key="3">
    <source>
        <dbReference type="Proteomes" id="UP000007796"/>
    </source>
</evidence>
<dbReference type="STRING" id="655863.F0XSH9"/>
<proteinExistence type="predicted"/>
<dbReference type="Gene3D" id="3.40.50.720">
    <property type="entry name" value="NAD(P)-binding Rossmann-like Domain"/>
    <property type="match status" value="1"/>
</dbReference>
<gene>
    <name evidence="2" type="ORF">CMQ_5693</name>
</gene>
<dbReference type="SUPFAM" id="SSF51735">
    <property type="entry name" value="NAD(P)-binding Rossmann-fold domains"/>
    <property type="match status" value="1"/>
</dbReference>
<dbReference type="InterPro" id="IPR002347">
    <property type="entry name" value="SDR_fam"/>
</dbReference>